<evidence type="ECO:0000313" key="2">
    <source>
        <dbReference type="Proteomes" id="UP000595437"/>
    </source>
</evidence>
<accession>A0A7T8KBC5</accession>
<evidence type="ECO:0000313" key="1">
    <source>
        <dbReference type="EMBL" id="QQP52525.1"/>
    </source>
</evidence>
<dbReference type="Proteomes" id="UP000595437">
    <property type="component" value="Chromosome 3"/>
</dbReference>
<dbReference type="AlphaFoldDB" id="A0A7T8KBC5"/>
<proteinExistence type="predicted"/>
<dbReference type="EMBL" id="CP045892">
    <property type="protein sequence ID" value="QQP52525.1"/>
    <property type="molecule type" value="Genomic_DNA"/>
</dbReference>
<gene>
    <name evidence="1" type="ORF">FKW44_004703</name>
</gene>
<reference evidence="2" key="1">
    <citation type="submission" date="2021-01" db="EMBL/GenBank/DDBJ databases">
        <title>Caligus Genome Assembly.</title>
        <authorList>
            <person name="Gallardo-Escarate C."/>
        </authorList>
    </citation>
    <scope>NUCLEOTIDE SEQUENCE [LARGE SCALE GENOMIC DNA]</scope>
</reference>
<sequence length="516" mass="60194">NNPDVFCYICGEYTLSGNRRNITGFVKRAYMAYFKVKLGDQDKSWAPHTVCKTCVEYLRLWTKGTKTSLKFGIPMVWREPFDHATDCYFCAINTTGINRKNRQSLQYPDLPSARRPVAHCEDIPVPAFTQLPNNDDEATITDERGDTEEFEYEAQDGPQTFSQCELNDLVRDLSLSKISSELLASRLKEKNLLGKDVRISFFRRRHEDYMGYFCQEEDLVYCRDVAGLLVKLGAPQYDPRDWRLFIDSNKRSLKCVLLHNGNQFASIPLAHSTTLKEKYEVVKYVLDKIQYEQHKWIICVDLKMVNFYLVSSPGLRIQHYVKKEWPARDQLVPGARNIIHEPLVDREKILIPPLHLKLGLMKQFTRALDKDGRCFNYLCRAFPRLTSEKVKAGIFNGPQIRKLIKDTEFQNSMNTLECAAKPRRLISTMIEAFQKLGCLMSIKMHFLFSHMEKFPENLGAMSDEQGERFHQDMRQIEERYQGRWDAVMMADYCWSLKRDNTAAAHTRESKKHRFIP</sequence>
<protein>
    <submittedName>
        <fullName evidence="1">Uncharacterized protein</fullName>
    </submittedName>
</protein>
<dbReference type="PANTHER" id="PTHR46114:SF1">
    <property type="entry name" value="ZAD DOMAIN-CONTAINING PROTEIN"/>
    <property type="match status" value="1"/>
</dbReference>
<keyword evidence="2" id="KW-1185">Reference proteome</keyword>
<name>A0A7T8KBC5_CALRO</name>
<feature type="non-terminal residue" evidence="1">
    <location>
        <position position="516"/>
    </location>
</feature>
<dbReference type="PANTHER" id="PTHR46114">
    <property type="entry name" value="APPLE DOMAIN-CONTAINING PROTEIN"/>
    <property type="match status" value="1"/>
</dbReference>
<organism evidence="1 2">
    <name type="scientific">Caligus rogercresseyi</name>
    <name type="common">Sea louse</name>
    <dbReference type="NCBI Taxonomy" id="217165"/>
    <lineage>
        <taxon>Eukaryota</taxon>
        <taxon>Metazoa</taxon>
        <taxon>Ecdysozoa</taxon>
        <taxon>Arthropoda</taxon>
        <taxon>Crustacea</taxon>
        <taxon>Multicrustacea</taxon>
        <taxon>Hexanauplia</taxon>
        <taxon>Copepoda</taxon>
        <taxon>Siphonostomatoida</taxon>
        <taxon>Caligidae</taxon>
        <taxon>Caligus</taxon>
    </lineage>
</organism>
<dbReference type="OrthoDB" id="8063408at2759"/>